<gene>
    <name evidence="2" type="ORF">EUGRSUZ_E00533</name>
</gene>
<name>A0A059C1I5_EUCGR</name>
<feature type="region of interest" description="Disordered" evidence="1">
    <location>
        <begin position="16"/>
        <end position="92"/>
    </location>
</feature>
<reference evidence="2" key="1">
    <citation type="submission" date="2013-07" db="EMBL/GenBank/DDBJ databases">
        <title>The genome of Eucalyptus grandis.</title>
        <authorList>
            <person name="Schmutz J."/>
            <person name="Hayes R."/>
            <person name="Myburg A."/>
            <person name="Tuskan G."/>
            <person name="Grattapaglia D."/>
            <person name="Rokhsar D.S."/>
        </authorList>
    </citation>
    <scope>NUCLEOTIDE SEQUENCE</scope>
    <source>
        <tissue evidence="2">Leaf extractions</tissue>
    </source>
</reference>
<protein>
    <submittedName>
        <fullName evidence="2">Uncharacterized protein</fullName>
    </submittedName>
</protein>
<organism evidence="2">
    <name type="scientific">Eucalyptus grandis</name>
    <name type="common">Flooded gum</name>
    <dbReference type="NCBI Taxonomy" id="71139"/>
    <lineage>
        <taxon>Eukaryota</taxon>
        <taxon>Viridiplantae</taxon>
        <taxon>Streptophyta</taxon>
        <taxon>Embryophyta</taxon>
        <taxon>Tracheophyta</taxon>
        <taxon>Spermatophyta</taxon>
        <taxon>Magnoliopsida</taxon>
        <taxon>eudicotyledons</taxon>
        <taxon>Gunneridae</taxon>
        <taxon>Pentapetalae</taxon>
        <taxon>rosids</taxon>
        <taxon>malvids</taxon>
        <taxon>Myrtales</taxon>
        <taxon>Myrtaceae</taxon>
        <taxon>Myrtoideae</taxon>
        <taxon>Eucalypteae</taxon>
        <taxon>Eucalyptus</taxon>
    </lineage>
</organism>
<evidence type="ECO:0000256" key="1">
    <source>
        <dbReference type="SAM" id="MobiDB-lite"/>
    </source>
</evidence>
<feature type="compositionally biased region" description="Polar residues" evidence="1">
    <location>
        <begin position="16"/>
        <end position="27"/>
    </location>
</feature>
<proteinExistence type="predicted"/>
<dbReference type="EMBL" id="KK198757">
    <property type="protein sequence ID" value="KCW72089.1"/>
    <property type="molecule type" value="Genomic_DNA"/>
</dbReference>
<evidence type="ECO:0000313" key="2">
    <source>
        <dbReference type="EMBL" id="KCW72089.1"/>
    </source>
</evidence>
<accession>A0A059C1I5</accession>
<dbReference type="Gramene" id="KCW72089">
    <property type="protein sequence ID" value="KCW72089"/>
    <property type="gene ID" value="EUGRSUZ_E00533"/>
</dbReference>
<feature type="compositionally biased region" description="Basic and acidic residues" evidence="1">
    <location>
        <begin position="28"/>
        <end position="37"/>
    </location>
</feature>
<dbReference type="AlphaFoldDB" id="A0A059C1I5"/>
<feature type="compositionally biased region" description="Polar residues" evidence="1">
    <location>
        <begin position="82"/>
        <end position="92"/>
    </location>
</feature>
<sequence length="92" mass="10466">MLILITSLARCTSQISSLANSKSQRNPQNEEKKKRLDIGNSRPQQTHKAHQSNKHATPDEANSLPSMHHWKNSTKHDHFITPVSTTLEENEQ</sequence>
<dbReference type="InParanoid" id="A0A059C1I5"/>